<comment type="caution">
    <text evidence="3">The sequence shown here is derived from an EMBL/GenBank/DDBJ whole genome shotgun (WGS) entry which is preliminary data.</text>
</comment>
<dbReference type="EMBL" id="MIGC01009068">
    <property type="protein sequence ID" value="PHJ15220.1"/>
    <property type="molecule type" value="Genomic_DNA"/>
</dbReference>
<organism evidence="3 4">
    <name type="scientific">Cystoisospora suis</name>
    <dbReference type="NCBI Taxonomy" id="483139"/>
    <lineage>
        <taxon>Eukaryota</taxon>
        <taxon>Sar</taxon>
        <taxon>Alveolata</taxon>
        <taxon>Apicomplexa</taxon>
        <taxon>Conoidasida</taxon>
        <taxon>Coccidia</taxon>
        <taxon>Eucoccidiorida</taxon>
        <taxon>Eimeriorina</taxon>
        <taxon>Sarcocystidae</taxon>
        <taxon>Cystoisospora</taxon>
    </lineage>
</organism>
<feature type="transmembrane region" description="Helical" evidence="2">
    <location>
        <begin position="127"/>
        <end position="146"/>
    </location>
</feature>
<feature type="region of interest" description="Disordered" evidence="1">
    <location>
        <begin position="1"/>
        <end position="38"/>
    </location>
</feature>
<keyword evidence="2" id="KW-0812">Transmembrane</keyword>
<dbReference type="GeneID" id="94434281"/>
<evidence type="ECO:0000313" key="4">
    <source>
        <dbReference type="Proteomes" id="UP000221165"/>
    </source>
</evidence>
<name>A0A2C6JV22_9APIC</name>
<sequence length="320" mass="34687">MEDNQAEAGWSPALHGLGGQNDSHHSPTTTTSDSLASRLGVESRSQIFPSSLEDSRSRLLSPEAVVVVEEGEGDQKNDMRSKILDRNVPQEGRRSRRRRPFSYYPSSSSSSGRRHELFSSSRRSRPSLALCLMLASIVFLVVRHFILMCGKFLPKANLSSYQHQASLSTTFKEGHIPRLLAGGEDDKDQPNQTTTPQHALFASLTPSTVASFPACYGGEALLEGDMGAEEELRQEELPAEALLPQRVSSSEGSPGQSEERNPRQSTSSSDVESPIASSGSSGSPDIGEGGVSPQQADARLQRKRKWRTDAGNGSTSSSWE</sequence>
<keyword evidence="2" id="KW-0472">Membrane</keyword>
<feature type="compositionally biased region" description="Basic and acidic residues" evidence="1">
    <location>
        <begin position="73"/>
        <end position="85"/>
    </location>
</feature>
<proteinExistence type="predicted"/>
<feature type="region of interest" description="Disordered" evidence="1">
    <location>
        <begin position="238"/>
        <end position="320"/>
    </location>
</feature>
<evidence type="ECO:0000313" key="3">
    <source>
        <dbReference type="EMBL" id="PHJ15220.1"/>
    </source>
</evidence>
<dbReference type="AlphaFoldDB" id="A0A2C6JV22"/>
<keyword evidence="4" id="KW-1185">Reference proteome</keyword>
<dbReference type="RefSeq" id="XP_067916954.1">
    <property type="nucleotide sequence ID" value="XM_068071070.1"/>
</dbReference>
<feature type="compositionally biased region" description="Polar residues" evidence="1">
    <location>
        <begin position="311"/>
        <end position="320"/>
    </location>
</feature>
<reference evidence="3 4" key="1">
    <citation type="journal article" date="2017" name="Int. J. Parasitol.">
        <title>The genome of the protozoan parasite Cystoisospora suis and a reverse vaccinology approach to identify vaccine candidates.</title>
        <authorList>
            <person name="Palmieri N."/>
            <person name="Shrestha A."/>
            <person name="Ruttkowski B."/>
            <person name="Beck T."/>
            <person name="Vogl C."/>
            <person name="Tomley F."/>
            <person name="Blake D.P."/>
            <person name="Joachim A."/>
        </authorList>
    </citation>
    <scope>NUCLEOTIDE SEQUENCE [LARGE SCALE GENOMIC DNA]</scope>
    <source>
        <strain evidence="3 4">Wien I</strain>
    </source>
</reference>
<dbReference type="VEuPathDB" id="ToxoDB:CSUI_010969"/>
<keyword evidence="2" id="KW-1133">Transmembrane helix</keyword>
<feature type="compositionally biased region" description="Low complexity" evidence="1">
    <location>
        <begin position="272"/>
        <end position="286"/>
    </location>
</feature>
<feature type="region of interest" description="Disordered" evidence="1">
    <location>
        <begin position="70"/>
        <end position="119"/>
    </location>
</feature>
<evidence type="ECO:0008006" key="5">
    <source>
        <dbReference type="Google" id="ProtNLM"/>
    </source>
</evidence>
<protein>
    <recommendedName>
        <fullName evidence="5">Transmembrane protein</fullName>
    </recommendedName>
</protein>
<dbReference type="Proteomes" id="UP000221165">
    <property type="component" value="Unassembled WGS sequence"/>
</dbReference>
<evidence type="ECO:0000256" key="2">
    <source>
        <dbReference type="SAM" id="Phobius"/>
    </source>
</evidence>
<evidence type="ECO:0000256" key="1">
    <source>
        <dbReference type="SAM" id="MobiDB-lite"/>
    </source>
</evidence>
<feature type="compositionally biased region" description="Low complexity" evidence="1">
    <location>
        <begin position="101"/>
        <end position="111"/>
    </location>
</feature>
<feature type="compositionally biased region" description="Low complexity" evidence="1">
    <location>
        <begin position="239"/>
        <end position="256"/>
    </location>
</feature>
<gene>
    <name evidence="3" type="ORF">CSUI_010969</name>
</gene>
<accession>A0A2C6JV22</accession>